<keyword evidence="5" id="KW-1185">Reference proteome</keyword>
<proteinExistence type="predicted"/>
<evidence type="ECO:0000313" key="1">
    <source>
        <dbReference type="EMBL" id="KPC40309.1"/>
    </source>
</evidence>
<evidence type="ECO:0000313" key="7">
    <source>
        <dbReference type="Proteomes" id="UP000273536"/>
    </source>
</evidence>
<evidence type="ECO:0000313" key="6">
    <source>
        <dbReference type="Proteomes" id="UP000272471"/>
    </source>
</evidence>
<dbReference type="Proteomes" id="UP000272471">
    <property type="component" value="Unassembled WGS sequence"/>
</dbReference>
<reference evidence="1 5" key="2">
    <citation type="submission" date="2015-10" db="EMBL/GenBank/DDBJ databases">
        <title>Comparative genomics and high-throughput reverse genetic screens identify a new phytobacterial MAMP and an Arabidopsis receptor required for immune elicitation.</title>
        <authorList>
            <person name="Mott G.A."/>
            <person name="Thakur S."/>
            <person name="Wang P.W."/>
            <person name="Desveaux D."/>
            <person name="Guttman D.S."/>
        </authorList>
    </citation>
    <scope>NUCLEOTIDE SEQUENCE [LARGE SCALE GENOMIC DNA]</scope>
    <source>
        <strain evidence="1 5">BR1</strain>
    </source>
</reference>
<reference evidence="1 5" key="1">
    <citation type="submission" date="2015-07" db="EMBL/GenBank/DDBJ databases">
        <authorList>
            <person name="O'Brien H.E."/>
            <person name="Thakur S."/>
            <person name="Gong Y."/>
            <person name="Wang P.W."/>
            <person name="Guttman D.S."/>
        </authorList>
    </citation>
    <scope>NUCLEOTIDE SEQUENCE [LARGE SCALE GENOMIC DNA]</scope>
    <source>
        <strain evidence="1 5">BR1</strain>
    </source>
</reference>
<evidence type="ECO:0000313" key="5">
    <source>
        <dbReference type="Proteomes" id="UP000037836"/>
    </source>
</evidence>
<evidence type="ECO:0000313" key="3">
    <source>
        <dbReference type="EMBL" id="RMO35584.1"/>
    </source>
</evidence>
<dbReference type="AlphaFoldDB" id="A0A0P9R8D2"/>
<gene>
    <name evidence="1" type="ORF">AC496_0510</name>
    <name evidence="4" type="ORF">ALQ11_100969</name>
    <name evidence="3" type="ORF">ALQ41_02336</name>
    <name evidence="2" type="ORF">ALQ42_200228</name>
</gene>
<dbReference type="EMBL" id="RBPS01000400">
    <property type="protein sequence ID" value="RMO28442.1"/>
    <property type="molecule type" value="Genomic_DNA"/>
</dbReference>
<sequence length="370" mass="41425">MTANNSDQNSNSGGPTFEFDIDQIICGQLIFSMLGAASGGYAFAKGRQPMNTDPVIEVTALDVLAYKKDRSTVIGRPHLVLMFDPICGCVLNHTMKVTGSPSDALAQARSLWLPMSGTPTFVIDGGRDFRSSALIRSSMGTAFKVQHSSRKLQGFVERAFMQITQRMKWQQVGNRDSTPLTLAEIQQRVRTEVGIHNDTIRKVNNNRRPDSVYKVAGIGIPFSMRRAYYSVLQSSLECGFDVEQVNSIWQTASYAYPGGQLRMMFEEIVKKFHSTKMYHDYYHSDLTHLQSLFKPPIHILEGEGAAAISVLADVKDQYDKKAFIWIDDFDWTKPIGSWADLTYALLEKLVKDGLAPDSLRCKLFARDLGL</sequence>
<comment type="caution">
    <text evidence="4">The sequence shown here is derived from an EMBL/GenBank/DDBJ whole genome shotgun (WGS) entry which is preliminary data.</text>
</comment>
<protein>
    <submittedName>
        <fullName evidence="4">Uncharacterized protein</fullName>
    </submittedName>
</protein>
<dbReference type="EMBL" id="RBQX01000017">
    <property type="protein sequence ID" value="RMQ21907.1"/>
    <property type="molecule type" value="Genomic_DNA"/>
</dbReference>
<name>A0A0P9R8D2_PSESG</name>
<dbReference type="RefSeq" id="WP_004662257.1">
    <property type="nucleotide sequence ID" value="NZ_LGLL01000105.1"/>
</dbReference>
<evidence type="ECO:0000313" key="4">
    <source>
        <dbReference type="EMBL" id="RMQ21907.1"/>
    </source>
</evidence>
<evidence type="ECO:0000313" key="8">
    <source>
        <dbReference type="Proteomes" id="UP000280599"/>
    </source>
</evidence>
<reference evidence="6 7" key="3">
    <citation type="submission" date="2018-08" db="EMBL/GenBank/DDBJ databases">
        <title>Recombination of ecologically and evolutionarily significant loci maintains genetic cohesion in the Pseudomonas syringae species complex.</title>
        <authorList>
            <person name="Dillon M."/>
            <person name="Thakur S."/>
            <person name="Almeida R.N.D."/>
            <person name="Weir B.S."/>
            <person name="Guttman D.S."/>
        </authorList>
    </citation>
    <scope>NUCLEOTIDE SEQUENCE [LARGE SCALE GENOMIC DNA]</scope>
    <source>
        <strain evidence="4 6">ICMP 4182</strain>
        <strain evidence="2 7">ICMP 6372</strain>
        <strain evidence="3 8">ICMP 867</strain>
    </source>
</reference>
<dbReference type="EMBL" id="LGLO01000091">
    <property type="protein sequence ID" value="KPC40309.1"/>
    <property type="molecule type" value="Genomic_DNA"/>
</dbReference>
<dbReference type="Proteomes" id="UP000273536">
    <property type="component" value="Unassembled WGS sequence"/>
</dbReference>
<organism evidence="4 6">
    <name type="scientific">Pseudomonas savastanoi pv. glycinea</name>
    <name type="common">Pseudomonas syringae pv. glycinea</name>
    <dbReference type="NCBI Taxonomy" id="318"/>
    <lineage>
        <taxon>Bacteria</taxon>
        <taxon>Pseudomonadati</taxon>
        <taxon>Pseudomonadota</taxon>
        <taxon>Gammaproteobacteria</taxon>
        <taxon>Pseudomonadales</taxon>
        <taxon>Pseudomonadaceae</taxon>
        <taxon>Pseudomonas</taxon>
    </lineage>
</organism>
<evidence type="ECO:0000313" key="2">
    <source>
        <dbReference type="EMBL" id="RMO28442.1"/>
    </source>
</evidence>
<dbReference type="Proteomes" id="UP000280599">
    <property type="component" value="Unassembled WGS sequence"/>
</dbReference>
<dbReference type="Proteomes" id="UP000037836">
    <property type="component" value="Unassembled WGS sequence"/>
</dbReference>
<dbReference type="EMBL" id="RBPT01000530">
    <property type="protein sequence ID" value="RMO35584.1"/>
    <property type="molecule type" value="Genomic_DNA"/>
</dbReference>
<accession>A0A0P9R8D2</accession>